<feature type="region of interest" description="Disordered" evidence="4">
    <location>
        <begin position="56"/>
        <end position="88"/>
    </location>
</feature>
<comment type="similarity">
    <text evidence="3">Belongs to the DNA gyrase inhibitor YacG family.</text>
</comment>
<dbReference type="PANTHER" id="PTHR36150">
    <property type="entry name" value="DNA GYRASE INHIBITOR YACG"/>
    <property type="match status" value="1"/>
</dbReference>
<comment type="subunit">
    <text evidence="3">Interacts with GyrB.</text>
</comment>
<protein>
    <recommendedName>
        <fullName evidence="3">DNA gyrase inhibitor YacG</fullName>
    </recommendedName>
</protein>
<dbReference type="SUPFAM" id="SSF57716">
    <property type="entry name" value="Glucocorticoid receptor-like (DNA-binding domain)"/>
    <property type="match status" value="1"/>
</dbReference>
<dbReference type="EMBL" id="CP053708">
    <property type="protein sequence ID" value="QKE90380.1"/>
    <property type="molecule type" value="Genomic_DNA"/>
</dbReference>
<feature type="binding site" evidence="3">
    <location>
        <position position="22"/>
    </location>
    <ligand>
        <name>Zn(2+)</name>
        <dbReference type="ChEBI" id="CHEBI:29105"/>
    </ligand>
</feature>
<dbReference type="InterPro" id="IPR013088">
    <property type="entry name" value="Znf_NHR/GATA"/>
</dbReference>
<evidence type="ECO:0000313" key="5">
    <source>
        <dbReference type="EMBL" id="QKE90380.1"/>
    </source>
</evidence>
<dbReference type="RefSeq" id="WP_171833938.1">
    <property type="nucleotide sequence ID" value="NZ_CP053708.1"/>
</dbReference>
<evidence type="ECO:0000256" key="1">
    <source>
        <dbReference type="ARBA" id="ARBA00022723"/>
    </source>
</evidence>
<proteinExistence type="inferred from homology"/>
<comment type="function">
    <text evidence="3">Inhibits all the catalytic activities of DNA gyrase by preventing its interaction with DNA. Acts by binding directly to the C-terminal domain of GyrB, which probably disrupts DNA binding by the gyrase.</text>
</comment>
<dbReference type="InterPro" id="IPR005584">
    <property type="entry name" value="DNA_gyrase_inhibitor_YacG"/>
</dbReference>
<feature type="binding site" evidence="3">
    <location>
        <position position="41"/>
    </location>
    <ligand>
        <name>Zn(2+)</name>
        <dbReference type="ChEBI" id="CHEBI:29105"/>
    </ligand>
</feature>
<organism evidence="5 6">
    <name type="scientific">Lichenicola cladoniae</name>
    <dbReference type="NCBI Taxonomy" id="1484109"/>
    <lineage>
        <taxon>Bacteria</taxon>
        <taxon>Pseudomonadati</taxon>
        <taxon>Pseudomonadota</taxon>
        <taxon>Alphaproteobacteria</taxon>
        <taxon>Acetobacterales</taxon>
        <taxon>Acetobacteraceae</taxon>
        <taxon>Lichenicola</taxon>
    </lineage>
</organism>
<name>A0A6M8HQ13_9PROT</name>
<feature type="binding site" evidence="3">
    <location>
        <position position="37"/>
    </location>
    <ligand>
        <name>Zn(2+)</name>
        <dbReference type="ChEBI" id="CHEBI:29105"/>
    </ligand>
</feature>
<dbReference type="Proteomes" id="UP000500767">
    <property type="component" value="Chromosome"/>
</dbReference>
<accession>A0A6M8HQ13</accession>
<keyword evidence="2 3" id="KW-0862">Zinc</keyword>
<evidence type="ECO:0000256" key="3">
    <source>
        <dbReference type="HAMAP-Rule" id="MF_00649"/>
    </source>
</evidence>
<sequence>MTDSSDPAGPSPTVAASLAAKCPMCGRPAEVSHRPFCSVRCADADLGRWLTGQYRVPGAALDPDDPASHPESASRTGVRHLDPEDGLG</sequence>
<dbReference type="GO" id="GO:0006355">
    <property type="term" value="P:regulation of DNA-templated transcription"/>
    <property type="evidence" value="ECO:0007669"/>
    <property type="project" value="InterPro"/>
</dbReference>
<dbReference type="HAMAP" id="MF_00649">
    <property type="entry name" value="DNA_gyrase_inhibitor_YacG"/>
    <property type="match status" value="1"/>
</dbReference>
<dbReference type="PANTHER" id="PTHR36150:SF1">
    <property type="entry name" value="DNA GYRASE INHIBITOR YACG"/>
    <property type="match status" value="1"/>
</dbReference>
<evidence type="ECO:0000256" key="2">
    <source>
        <dbReference type="ARBA" id="ARBA00022833"/>
    </source>
</evidence>
<dbReference type="GO" id="GO:0008270">
    <property type="term" value="F:zinc ion binding"/>
    <property type="evidence" value="ECO:0007669"/>
    <property type="project" value="UniProtKB-UniRule"/>
</dbReference>
<dbReference type="GO" id="GO:0008657">
    <property type="term" value="F:DNA topoisomerase type II (double strand cut, ATP-hydrolyzing) inhibitor activity"/>
    <property type="evidence" value="ECO:0007669"/>
    <property type="project" value="UniProtKB-UniRule"/>
</dbReference>
<dbReference type="Pfam" id="PF03884">
    <property type="entry name" value="YacG"/>
    <property type="match status" value="1"/>
</dbReference>
<feature type="compositionally biased region" description="Basic and acidic residues" evidence="4">
    <location>
        <begin position="79"/>
        <end position="88"/>
    </location>
</feature>
<evidence type="ECO:0000256" key="4">
    <source>
        <dbReference type="SAM" id="MobiDB-lite"/>
    </source>
</evidence>
<dbReference type="AlphaFoldDB" id="A0A6M8HQ13"/>
<dbReference type="Gene3D" id="3.30.50.10">
    <property type="entry name" value="Erythroid Transcription Factor GATA-1, subunit A"/>
    <property type="match status" value="1"/>
</dbReference>
<dbReference type="KEGG" id="lck:HN018_10330"/>
<feature type="binding site" evidence="3">
    <location>
        <position position="25"/>
    </location>
    <ligand>
        <name>Zn(2+)</name>
        <dbReference type="ChEBI" id="CHEBI:29105"/>
    </ligand>
</feature>
<comment type="cofactor">
    <cofactor evidence="3">
        <name>Zn(2+)</name>
        <dbReference type="ChEBI" id="CHEBI:29105"/>
    </cofactor>
    <text evidence="3">Binds 1 zinc ion.</text>
</comment>
<keyword evidence="6" id="KW-1185">Reference proteome</keyword>
<reference evidence="5 6" key="1">
    <citation type="journal article" date="2014" name="World J. Microbiol. Biotechnol.">
        <title>Biodiversity and physiological characteristics of Antarctic and Arctic lichens-associated bacteria.</title>
        <authorList>
            <person name="Lee Y.M."/>
            <person name="Kim E.H."/>
            <person name="Lee H.K."/>
            <person name="Hong S.G."/>
        </authorList>
    </citation>
    <scope>NUCLEOTIDE SEQUENCE [LARGE SCALE GENOMIC DNA]</scope>
    <source>
        <strain evidence="5 6">PAMC 26569</strain>
    </source>
</reference>
<gene>
    <name evidence="3 5" type="primary">yacG</name>
    <name evidence="5" type="ORF">HN018_10330</name>
</gene>
<keyword evidence="1 3" id="KW-0479">Metal-binding</keyword>
<evidence type="ECO:0000313" key="6">
    <source>
        <dbReference type="Proteomes" id="UP000500767"/>
    </source>
</evidence>